<protein>
    <submittedName>
        <fullName evidence="2">EVE domain-containing protein</fullName>
    </submittedName>
</protein>
<comment type="caution">
    <text evidence="2">The sequence shown here is derived from an EMBL/GenBank/DDBJ whole genome shotgun (WGS) entry which is preliminary data.</text>
</comment>
<evidence type="ECO:0000313" key="3">
    <source>
        <dbReference type="Proteomes" id="UP000604083"/>
    </source>
</evidence>
<evidence type="ECO:0000259" key="1">
    <source>
        <dbReference type="Pfam" id="PF01878"/>
    </source>
</evidence>
<dbReference type="InterPro" id="IPR052181">
    <property type="entry name" value="5hmC_binding"/>
</dbReference>
<dbReference type="Proteomes" id="UP000604083">
    <property type="component" value="Unassembled WGS sequence"/>
</dbReference>
<dbReference type="CDD" id="cd21133">
    <property type="entry name" value="EVE"/>
    <property type="match status" value="1"/>
</dbReference>
<dbReference type="AlphaFoldDB" id="A0A934VLD9"/>
<accession>A0A934VLD9</accession>
<evidence type="ECO:0000313" key="2">
    <source>
        <dbReference type="EMBL" id="MBK1832790.1"/>
    </source>
</evidence>
<gene>
    <name evidence="2" type="ORF">JIN78_01850</name>
</gene>
<dbReference type="InterPro" id="IPR047197">
    <property type="entry name" value="THYN1-like_EVE"/>
</dbReference>
<dbReference type="PANTHER" id="PTHR14087">
    <property type="entry name" value="THYMOCYTE NUCLEAR PROTEIN 1"/>
    <property type="match status" value="1"/>
</dbReference>
<dbReference type="SUPFAM" id="SSF88697">
    <property type="entry name" value="PUA domain-like"/>
    <property type="match status" value="1"/>
</dbReference>
<dbReference type="RefSeq" id="WP_200390226.1">
    <property type="nucleotide sequence ID" value="NZ_JAENIO010000003.1"/>
</dbReference>
<sequence length="160" mass="18306">MKYWLIKSEPDVFGIDEMEKAGTEPWDGIRNYQARNFMRDEMAIGDLALFYHSNTKPPGVAGVVKVASRPYPDPTQFDKKAKYYDEKSSEDKPRWLLVDFEFVCRMPHYVPLDEMKAEGRLEGMLTLRKGNRLSITPVEKEHFAVVCELAGLDDLGALEG</sequence>
<dbReference type="EMBL" id="JAENIO010000003">
    <property type="protein sequence ID" value="MBK1832790.1"/>
    <property type="molecule type" value="Genomic_DNA"/>
</dbReference>
<reference evidence="2" key="1">
    <citation type="submission" date="2021-01" db="EMBL/GenBank/DDBJ databases">
        <title>Modified the classification status of verrucomicrobia.</title>
        <authorList>
            <person name="Feng X."/>
        </authorList>
    </citation>
    <scope>NUCLEOTIDE SEQUENCE</scope>
    <source>
        <strain evidence="2">KCTC 12986</strain>
    </source>
</reference>
<feature type="domain" description="EVE" evidence="1">
    <location>
        <begin position="2"/>
        <end position="149"/>
    </location>
</feature>
<dbReference type="Pfam" id="PF01878">
    <property type="entry name" value="EVE"/>
    <property type="match status" value="1"/>
</dbReference>
<dbReference type="InterPro" id="IPR015947">
    <property type="entry name" value="PUA-like_sf"/>
</dbReference>
<organism evidence="2 3">
    <name type="scientific">Roseibacillus ishigakijimensis</name>
    <dbReference type="NCBI Taxonomy" id="454146"/>
    <lineage>
        <taxon>Bacteria</taxon>
        <taxon>Pseudomonadati</taxon>
        <taxon>Verrucomicrobiota</taxon>
        <taxon>Verrucomicrobiia</taxon>
        <taxon>Verrucomicrobiales</taxon>
        <taxon>Verrucomicrobiaceae</taxon>
        <taxon>Roseibacillus</taxon>
    </lineage>
</organism>
<proteinExistence type="predicted"/>
<name>A0A934VLD9_9BACT</name>
<keyword evidence="3" id="KW-1185">Reference proteome</keyword>
<dbReference type="InterPro" id="IPR002740">
    <property type="entry name" value="EVE_domain"/>
</dbReference>
<dbReference type="PANTHER" id="PTHR14087:SF7">
    <property type="entry name" value="THYMOCYTE NUCLEAR PROTEIN 1"/>
    <property type="match status" value="1"/>
</dbReference>
<dbReference type="Gene3D" id="3.10.590.10">
    <property type="entry name" value="ph1033 like domains"/>
    <property type="match status" value="1"/>
</dbReference>